<evidence type="ECO:0000313" key="2">
    <source>
        <dbReference type="EMBL" id="CAF4652490.1"/>
    </source>
</evidence>
<protein>
    <submittedName>
        <fullName evidence="1">Uncharacterized protein</fullName>
    </submittedName>
</protein>
<gene>
    <name evidence="1" type="ORF">GPM918_LOCUS46374</name>
    <name evidence="2" type="ORF">SRO942_LOCUS50444</name>
</gene>
<proteinExistence type="predicted"/>
<keyword evidence="3" id="KW-1185">Reference proteome</keyword>
<dbReference type="EMBL" id="CAJOBC010143053">
    <property type="protein sequence ID" value="CAF4652490.1"/>
    <property type="molecule type" value="Genomic_DNA"/>
</dbReference>
<accession>A0A816GDI7</accession>
<dbReference type="Proteomes" id="UP000663829">
    <property type="component" value="Unassembled WGS sequence"/>
</dbReference>
<dbReference type="AlphaFoldDB" id="A0A816GDI7"/>
<sequence length="92" mass="10689">PPPAVCTPVSYEGIDTEMKLNKWGLALRDYRQIHERSLSVKNLTCLASGFMIKRYKQYYQDFPKYLNSEYVRQDVDSLIQDGLLEKKAINGE</sequence>
<evidence type="ECO:0000313" key="3">
    <source>
        <dbReference type="Proteomes" id="UP000663829"/>
    </source>
</evidence>
<reference evidence="1" key="1">
    <citation type="submission" date="2021-02" db="EMBL/GenBank/DDBJ databases">
        <authorList>
            <person name="Nowell W R."/>
        </authorList>
    </citation>
    <scope>NUCLEOTIDE SEQUENCE</scope>
</reference>
<feature type="non-terminal residue" evidence="1">
    <location>
        <position position="1"/>
    </location>
</feature>
<dbReference type="Proteomes" id="UP000681722">
    <property type="component" value="Unassembled WGS sequence"/>
</dbReference>
<name>A0A816GDI7_9BILA</name>
<dbReference type="EMBL" id="CAJNOQ010061877">
    <property type="protein sequence ID" value="CAF1672868.1"/>
    <property type="molecule type" value="Genomic_DNA"/>
</dbReference>
<organism evidence="1 3">
    <name type="scientific">Didymodactylos carnosus</name>
    <dbReference type="NCBI Taxonomy" id="1234261"/>
    <lineage>
        <taxon>Eukaryota</taxon>
        <taxon>Metazoa</taxon>
        <taxon>Spiralia</taxon>
        <taxon>Gnathifera</taxon>
        <taxon>Rotifera</taxon>
        <taxon>Eurotatoria</taxon>
        <taxon>Bdelloidea</taxon>
        <taxon>Philodinida</taxon>
        <taxon>Philodinidae</taxon>
        <taxon>Didymodactylos</taxon>
    </lineage>
</organism>
<evidence type="ECO:0000313" key="1">
    <source>
        <dbReference type="EMBL" id="CAF1672868.1"/>
    </source>
</evidence>
<comment type="caution">
    <text evidence="1">The sequence shown here is derived from an EMBL/GenBank/DDBJ whole genome shotgun (WGS) entry which is preliminary data.</text>
</comment>